<dbReference type="PANTHER" id="PTHR30569:SF0">
    <property type="entry name" value="CYTOSINE PERMEASE"/>
    <property type="match status" value="1"/>
</dbReference>
<evidence type="ECO:0000256" key="1">
    <source>
        <dbReference type="ARBA" id="ARBA00004141"/>
    </source>
</evidence>
<evidence type="ECO:0000256" key="2">
    <source>
        <dbReference type="ARBA" id="ARBA00008974"/>
    </source>
</evidence>
<evidence type="ECO:0000256" key="3">
    <source>
        <dbReference type="ARBA" id="ARBA00022692"/>
    </source>
</evidence>
<dbReference type="Gene3D" id="1.10.4160.10">
    <property type="entry name" value="Hydantoin permease"/>
    <property type="match status" value="1"/>
</dbReference>
<dbReference type="Pfam" id="PF02133">
    <property type="entry name" value="Transp_cyt_pur"/>
    <property type="match status" value="1"/>
</dbReference>
<feature type="transmembrane region" description="Helical" evidence="6">
    <location>
        <begin position="237"/>
        <end position="262"/>
    </location>
</feature>
<comment type="subcellular location">
    <subcellularLocation>
        <location evidence="1">Membrane</location>
        <topology evidence="1">Multi-pass membrane protein</topology>
    </subcellularLocation>
</comment>
<feature type="transmembrane region" description="Helical" evidence="6">
    <location>
        <begin position="103"/>
        <end position="122"/>
    </location>
</feature>
<reference evidence="7 8" key="1">
    <citation type="submission" date="2015-09" db="EMBL/GenBank/DDBJ databases">
        <authorList>
            <consortium name="Pathogen Informatics"/>
        </authorList>
    </citation>
    <scope>NUCLEOTIDE SEQUENCE [LARGE SCALE GENOMIC DNA]</scope>
    <source>
        <strain evidence="7 8">2789STDY5834939</strain>
    </source>
</reference>
<name>A0A174N742_9FIRM</name>
<proteinExistence type="inferred from homology"/>
<feature type="transmembrane region" description="Helical" evidence="6">
    <location>
        <begin position="134"/>
        <end position="152"/>
    </location>
</feature>
<dbReference type="GO" id="GO:0015209">
    <property type="term" value="F:cytosine transmembrane transporter activity"/>
    <property type="evidence" value="ECO:0007669"/>
    <property type="project" value="InterPro"/>
</dbReference>
<dbReference type="InterPro" id="IPR030191">
    <property type="entry name" value="CodB"/>
</dbReference>
<keyword evidence="5 6" id="KW-0472">Membrane</keyword>
<feature type="transmembrane region" description="Helical" evidence="6">
    <location>
        <begin position="268"/>
        <end position="290"/>
    </location>
</feature>
<keyword evidence="4 6" id="KW-1133">Transmembrane helix</keyword>
<dbReference type="OrthoDB" id="9787279at2"/>
<dbReference type="InterPro" id="IPR001248">
    <property type="entry name" value="Pur-cyt_permease"/>
</dbReference>
<feature type="transmembrane region" description="Helical" evidence="6">
    <location>
        <begin position="399"/>
        <end position="417"/>
    </location>
</feature>
<dbReference type="Proteomes" id="UP000095765">
    <property type="component" value="Unassembled WGS sequence"/>
</dbReference>
<evidence type="ECO:0000256" key="5">
    <source>
        <dbReference type="ARBA" id="ARBA00023136"/>
    </source>
</evidence>
<keyword evidence="3 6" id="KW-0812">Transmembrane</keyword>
<evidence type="ECO:0000313" key="7">
    <source>
        <dbReference type="EMBL" id="CUP44453.1"/>
    </source>
</evidence>
<organism evidence="7 8">
    <name type="scientific">Anaerotruncus colihominis</name>
    <dbReference type="NCBI Taxonomy" id="169435"/>
    <lineage>
        <taxon>Bacteria</taxon>
        <taxon>Bacillati</taxon>
        <taxon>Bacillota</taxon>
        <taxon>Clostridia</taxon>
        <taxon>Eubacteriales</taxon>
        <taxon>Oscillospiraceae</taxon>
        <taxon>Anaerotruncus</taxon>
    </lineage>
</organism>
<comment type="similarity">
    <text evidence="2">Belongs to the purine-cytosine permease (2.A.39) family.</text>
</comment>
<feature type="transmembrane region" description="Helical" evidence="6">
    <location>
        <begin position="375"/>
        <end position="393"/>
    </location>
</feature>
<feature type="transmembrane region" description="Helical" evidence="6">
    <location>
        <begin position="320"/>
        <end position="343"/>
    </location>
</feature>
<evidence type="ECO:0000313" key="8">
    <source>
        <dbReference type="Proteomes" id="UP000095765"/>
    </source>
</evidence>
<feature type="transmembrane region" description="Helical" evidence="6">
    <location>
        <begin position="204"/>
        <end position="225"/>
    </location>
</feature>
<feature type="transmembrane region" description="Helical" evidence="6">
    <location>
        <begin position="60"/>
        <end position="82"/>
    </location>
</feature>
<dbReference type="RefSeq" id="WP_055244268.1">
    <property type="nucleotide sequence ID" value="NZ_CABIWA010000004.1"/>
</dbReference>
<dbReference type="PANTHER" id="PTHR30569">
    <property type="entry name" value="CYTOSINE TRANSPORTER CODB"/>
    <property type="match status" value="1"/>
</dbReference>
<evidence type="ECO:0000256" key="6">
    <source>
        <dbReference type="SAM" id="Phobius"/>
    </source>
</evidence>
<feature type="transmembrane region" description="Helical" evidence="6">
    <location>
        <begin position="32"/>
        <end position="54"/>
    </location>
</feature>
<sequence length="429" mass="45180">MNKSTDKKSSSSEIEFAFEEVPDSARKSLGSILVILTGYTISLSNFVTGATVGFKMPFQQAILACGLGNLMLIVVATLLGTISCRTGLTTSVLARKSMGGRSSAILSFLLAVSAVNWIAVNADTFAKLIGSTFSWWPIPVGITAIIVVALWAQSAIRGVNGLEIVSWLGVPCAIVLTIACAIAIGTKAGYASVFAYTPPSDLQISFAAGSTSFVGAWIFGCIVSPDVCRYAKSSKHVAVGAPIAVAIGLFGLEVIGIMTAQATKQSDFVPATAALGLGVLVFICAIFCVWTTQDNNIYSAGLALQNVMKDTKLEGKIKHAWLAIGIATAAAIFAAVGATKYLLPVVQTLSVLLPPIPGMIIAEHYFVGRSKEKKPINWVAMITWVIGTGVGYIALQYNFLVPAIVSMAVTFVCYILLSKTLDSVMNKDI</sequence>
<dbReference type="AlphaFoldDB" id="A0A174N742"/>
<dbReference type="GO" id="GO:0005886">
    <property type="term" value="C:plasma membrane"/>
    <property type="evidence" value="ECO:0007669"/>
    <property type="project" value="TreeGrafter"/>
</dbReference>
<accession>A0A174N742</accession>
<gene>
    <name evidence="7" type="primary">codB_2</name>
    <name evidence="7" type="ORF">ERS852551_00825</name>
</gene>
<protein>
    <submittedName>
        <fullName evidence="7">Cytosine permease</fullName>
    </submittedName>
</protein>
<dbReference type="EMBL" id="CZBE01000004">
    <property type="protein sequence ID" value="CUP44453.1"/>
    <property type="molecule type" value="Genomic_DNA"/>
</dbReference>
<feature type="transmembrane region" description="Helical" evidence="6">
    <location>
        <begin position="164"/>
        <end position="184"/>
    </location>
</feature>
<feature type="transmembrane region" description="Helical" evidence="6">
    <location>
        <begin position="349"/>
        <end position="368"/>
    </location>
</feature>
<evidence type="ECO:0000256" key="4">
    <source>
        <dbReference type="ARBA" id="ARBA00022989"/>
    </source>
</evidence>